<evidence type="ECO:0000256" key="2">
    <source>
        <dbReference type="PIRSR" id="PIRSR605754-1"/>
    </source>
</evidence>
<keyword evidence="3" id="KW-0812">Transmembrane</keyword>
<name>A0A7M2RLC1_9FIRM</name>
<keyword evidence="3" id="KW-0472">Membrane</keyword>
<proteinExistence type="predicted"/>
<dbReference type="Proteomes" id="UP000593601">
    <property type="component" value="Chromosome"/>
</dbReference>
<keyword evidence="3" id="KW-1133">Transmembrane helix</keyword>
<dbReference type="Gene3D" id="2.40.260.10">
    <property type="entry name" value="Sortase"/>
    <property type="match status" value="1"/>
</dbReference>
<dbReference type="Pfam" id="PF04203">
    <property type="entry name" value="Sortase"/>
    <property type="match status" value="1"/>
</dbReference>
<dbReference type="GO" id="GO:0016787">
    <property type="term" value="F:hydrolase activity"/>
    <property type="evidence" value="ECO:0007669"/>
    <property type="project" value="UniProtKB-KW"/>
</dbReference>
<dbReference type="SUPFAM" id="SSF63817">
    <property type="entry name" value="Sortase"/>
    <property type="match status" value="1"/>
</dbReference>
<keyword evidence="1 4" id="KW-0378">Hydrolase</keyword>
<evidence type="ECO:0000313" key="5">
    <source>
        <dbReference type="Proteomes" id="UP000593601"/>
    </source>
</evidence>
<evidence type="ECO:0000313" key="4">
    <source>
        <dbReference type="EMBL" id="QOV20152.1"/>
    </source>
</evidence>
<feature type="active site" description="Proton donor/acceptor" evidence="2">
    <location>
        <position position="155"/>
    </location>
</feature>
<dbReference type="EC" id="3.4.22.71" evidence="4"/>
<dbReference type="RefSeq" id="WP_193736472.1">
    <property type="nucleotide sequence ID" value="NZ_CP063304.1"/>
</dbReference>
<dbReference type="KEGG" id="bliq:INP51_04170"/>
<dbReference type="EMBL" id="CP063304">
    <property type="protein sequence ID" value="QOV20152.1"/>
    <property type="molecule type" value="Genomic_DNA"/>
</dbReference>
<accession>A0A7M2RLC1</accession>
<feature type="active site" description="Acyl-thioester intermediate" evidence="2">
    <location>
        <position position="249"/>
    </location>
</feature>
<dbReference type="AlphaFoldDB" id="A0A7M2RLC1"/>
<dbReference type="CDD" id="cd05826">
    <property type="entry name" value="Sortase_B"/>
    <property type="match status" value="1"/>
</dbReference>
<dbReference type="NCBIfam" id="TIGR03064">
    <property type="entry name" value="sortase_srtB"/>
    <property type="match status" value="1"/>
</dbReference>
<evidence type="ECO:0000256" key="3">
    <source>
        <dbReference type="SAM" id="Phobius"/>
    </source>
</evidence>
<dbReference type="InterPro" id="IPR009835">
    <property type="entry name" value="SrtB"/>
</dbReference>
<evidence type="ECO:0000256" key="1">
    <source>
        <dbReference type="ARBA" id="ARBA00022801"/>
    </source>
</evidence>
<organism evidence="4 5">
    <name type="scientific">Blautia liquoris</name>
    <dbReference type="NCBI Taxonomy" id="2779518"/>
    <lineage>
        <taxon>Bacteria</taxon>
        <taxon>Bacillati</taxon>
        <taxon>Bacillota</taxon>
        <taxon>Clostridia</taxon>
        <taxon>Lachnospirales</taxon>
        <taxon>Lachnospiraceae</taxon>
        <taxon>Blautia</taxon>
    </lineage>
</organism>
<dbReference type="InterPro" id="IPR023365">
    <property type="entry name" value="Sortase_dom-sf"/>
</dbReference>
<keyword evidence="5" id="KW-1185">Reference proteome</keyword>
<sequence>MRKDKKKGGLLNTLLTLGILVCIGVFVFSGYKLFMIYQDYKAGEDEYKAVEAVAYGRSDQKQSNVGTVSVKAAPGQPDDMPPDVDFASLQSMNPDIVGWLVVEALDINYPIVQGKDNDQYLHTTFEKKKNFAGSIFMDYMNKPDFSDPHTIIYGHNMKNKSMFGKLKFIKEQEKYKDSRYFWILTPQHKYRYEIFSAHVTPVSGDTYTLFDIPDQQFVEYLNKMVQETQIPGIDHAFTTEDQAVTLTTCTGSDTSRFVVQGFLESTW</sequence>
<feature type="transmembrane region" description="Helical" evidence="3">
    <location>
        <begin position="12"/>
        <end position="31"/>
    </location>
</feature>
<reference evidence="4 5" key="1">
    <citation type="submission" date="2020-10" db="EMBL/GenBank/DDBJ databases">
        <title>Blautia liquoris sp.nov., isolated from the mud in a fermentation cellar used for the production of Chinese strong-flavoured liquor.</title>
        <authorList>
            <person name="Lu L."/>
        </authorList>
    </citation>
    <scope>NUCLEOTIDE SEQUENCE [LARGE SCALE GENOMIC DNA]</scope>
    <source>
        <strain evidence="4 5">LZLJ-3</strain>
    </source>
</reference>
<protein>
    <submittedName>
        <fullName evidence="4">Class B sortase</fullName>
        <ecNumber evidence="4">3.4.22.71</ecNumber>
    </submittedName>
</protein>
<dbReference type="InterPro" id="IPR005754">
    <property type="entry name" value="Sortase"/>
</dbReference>
<gene>
    <name evidence="4" type="primary">srtB</name>
    <name evidence="4" type="ORF">INP51_04170</name>
</gene>